<evidence type="ECO:0000256" key="1">
    <source>
        <dbReference type="SAM" id="SignalP"/>
    </source>
</evidence>
<evidence type="ECO:0000313" key="3">
    <source>
        <dbReference type="Proteomes" id="UP000001572"/>
    </source>
</evidence>
<dbReference type="EMBL" id="CP000724">
    <property type="protein sequence ID" value="ABR47411.1"/>
    <property type="molecule type" value="Genomic_DNA"/>
</dbReference>
<gene>
    <name evidence="2" type="ordered locus">Amet_1203</name>
</gene>
<sequence>MKTFLMLLILLFSIMSPTIQEIDAYQKEETNLFVFEQNEESINSFKPSVLFKEIC</sequence>
<keyword evidence="3" id="KW-1185">Reference proteome</keyword>
<protein>
    <submittedName>
        <fullName evidence="2">Uncharacterized protein</fullName>
    </submittedName>
</protein>
<accession>A6TMJ3</accession>
<reference evidence="3" key="1">
    <citation type="journal article" date="2016" name="Genome Announc.">
        <title>Complete genome sequence of Alkaliphilus metalliredigens strain QYMF, an alkaliphilic and metal-reducing bacterium isolated from borax-contaminated leachate ponds.</title>
        <authorList>
            <person name="Hwang C."/>
            <person name="Copeland A."/>
            <person name="Lucas S."/>
            <person name="Lapidus A."/>
            <person name="Barry K."/>
            <person name="Detter J.C."/>
            <person name="Glavina Del Rio T."/>
            <person name="Hammon N."/>
            <person name="Israni S."/>
            <person name="Dalin E."/>
            <person name="Tice H."/>
            <person name="Pitluck S."/>
            <person name="Chertkov O."/>
            <person name="Brettin T."/>
            <person name="Bruce D."/>
            <person name="Han C."/>
            <person name="Schmutz J."/>
            <person name="Larimer F."/>
            <person name="Land M.L."/>
            <person name="Hauser L."/>
            <person name="Kyrpides N."/>
            <person name="Mikhailova N."/>
            <person name="Ye Q."/>
            <person name="Zhou J."/>
            <person name="Richardson P."/>
            <person name="Fields M.W."/>
        </authorList>
    </citation>
    <scope>NUCLEOTIDE SEQUENCE [LARGE SCALE GENOMIC DNA]</scope>
    <source>
        <strain evidence="3">QYMF</strain>
    </source>
</reference>
<dbReference type="Proteomes" id="UP000001572">
    <property type="component" value="Chromosome"/>
</dbReference>
<proteinExistence type="predicted"/>
<organism evidence="2 3">
    <name type="scientific">Alkaliphilus metalliredigens (strain QYMF)</name>
    <dbReference type="NCBI Taxonomy" id="293826"/>
    <lineage>
        <taxon>Bacteria</taxon>
        <taxon>Bacillati</taxon>
        <taxon>Bacillota</taxon>
        <taxon>Clostridia</taxon>
        <taxon>Peptostreptococcales</taxon>
        <taxon>Natronincolaceae</taxon>
        <taxon>Alkaliphilus</taxon>
    </lineage>
</organism>
<evidence type="ECO:0000313" key="2">
    <source>
        <dbReference type="EMBL" id="ABR47411.1"/>
    </source>
</evidence>
<dbReference type="KEGG" id="amt:Amet_1203"/>
<dbReference type="AlphaFoldDB" id="A6TMJ3"/>
<feature type="signal peptide" evidence="1">
    <location>
        <begin position="1"/>
        <end position="20"/>
    </location>
</feature>
<dbReference type="HOGENOM" id="CLU_3021629_0_0_9"/>
<dbReference type="RefSeq" id="WP_012062452.1">
    <property type="nucleotide sequence ID" value="NC_009633.1"/>
</dbReference>
<keyword evidence="1" id="KW-0732">Signal</keyword>
<feature type="chain" id="PRO_5039657594" evidence="1">
    <location>
        <begin position="21"/>
        <end position="55"/>
    </location>
</feature>
<name>A6TMJ3_ALKMQ</name>